<keyword evidence="2" id="KW-0732">Signal</keyword>
<sequence>MKKPCLLFCLILAMGGAGCARPELHSKWLDGGLAIDGQDDDWQECLLYYDEDSRILVGAYNNDHYLYVRVSSRNRGFAQQAMRSGLALWFDLDGGQDQEFGVRYPVGAMGVRRDMEDGPEGGLDRMPGAMERPRNNDIGSREHRPFMPGEVQILGPEEDQERLLEVEDADALEDIRVCIGRSHDLFVYEARISLQHLGGGEIAAPLGMGVLTSPQGGGSGMGGGPPGALNAMGGGPGVPGGGRGGGPGGGKGGPGMFSPENTELWFKIYLAKRSG</sequence>
<name>A0A1M6KF50_9BACT</name>
<dbReference type="Proteomes" id="UP000183994">
    <property type="component" value="Unassembled WGS sequence"/>
</dbReference>
<reference evidence="4" key="1">
    <citation type="submission" date="2016-11" db="EMBL/GenBank/DDBJ databases">
        <authorList>
            <person name="Varghese N."/>
            <person name="Submissions S."/>
        </authorList>
    </citation>
    <scope>NUCLEOTIDE SEQUENCE [LARGE SCALE GENOMIC DNA]</scope>
    <source>
        <strain evidence="4">DSM 16219</strain>
    </source>
</reference>
<feature type="compositionally biased region" description="Gly residues" evidence="1">
    <location>
        <begin position="233"/>
        <end position="255"/>
    </location>
</feature>
<gene>
    <name evidence="3" type="ORF">SAMN02745216_01882</name>
</gene>
<dbReference type="AlphaFoldDB" id="A0A1M6KF50"/>
<feature type="signal peptide" evidence="2">
    <location>
        <begin position="1"/>
        <end position="19"/>
    </location>
</feature>
<accession>A0A1M6KF50</accession>
<evidence type="ECO:0000313" key="4">
    <source>
        <dbReference type="Proteomes" id="UP000183994"/>
    </source>
</evidence>
<evidence type="ECO:0000313" key="3">
    <source>
        <dbReference type="EMBL" id="SHJ57583.1"/>
    </source>
</evidence>
<evidence type="ECO:0000256" key="2">
    <source>
        <dbReference type="SAM" id="SignalP"/>
    </source>
</evidence>
<keyword evidence="4" id="KW-1185">Reference proteome</keyword>
<feature type="region of interest" description="Disordered" evidence="1">
    <location>
        <begin position="233"/>
        <end position="257"/>
    </location>
</feature>
<proteinExistence type="predicted"/>
<organism evidence="3 4">
    <name type="scientific">Desulfatibacillum alkenivorans DSM 16219</name>
    <dbReference type="NCBI Taxonomy" id="1121393"/>
    <lineage>
        <taxon>Bacteria</taxon>
        <taxon>Pseudomonadati</taxon>
        <taxon>Thermodesulfobacteriota</taxon>
        <taxon>Desulfobacteria</taxon>
        <taxon>Desulfobacterales</taxon>
        <taxon>Desulfatibacillaceae</taxon>
        <taxon>Desulfatibacillum</taxon>
    </lineage>
</organism>
<dbReference type="STRING" id="1121393.SAMN02745216_01882"/>
<protein>
    <submittedName>
        <fullName evidence="3">Uncharacterized protein</fullName>
    </submittedName>
</protein>
<dbReference type="EMBL" id="FQZU01000009">
    <property type="protein sequence ID" value="SHJ57583.1"/>
    <property type="molecule type" value="Genomic_DNA"/>
</dbReference>
<evidence type="ECO:0000256" key="1">
    <source>
        <dbReference type="SAM" id="MobiDB-lite"/>
    </source>
</evidence>
<feature type="chain" id="PRO_5012522664" evidence="2">
    <location>
        <begin position="20"/>
        <end position="275"/>
    </location>
</feature>
<dbReference type="OrthoDB" id="1523672at2"/>
<dbReference type="RefSeq" id="WP_073475196.1">
    <property type="nucleotide sequence ID" value="NZ_FQZU01000009.1"/>
</dbReference>
<dbReference type="PROSITE" id="PS51257">
    <property type="entry name" value="PROKAR_LIPOPROTEIN"/>
    <property type="match status" value="1"/>
</dbReference>